<evidence type="ECO:0008006" key="3">
    <source>
        <dbReference type="Google" id="ProtNLM"/>
    </source>
</evidence>
<reference evidence="1 2" key="1">
    <citation type="submission" date="2015-01" db="EMBL/GenBank/DDBJ databases">
        <title>Genome of allotetraploid Gossypium barbadense reveals genomic plasticity and fiber elongation in cotton evolution.</title>
        <authorList>
            <person name="Chen X."/>
            <person name="Liu X."/>
            <person name="Zhao B."/>
            <person name="Zheng H."/>
            <person name="Hu Y."/>
            <person name="Lu G."/>
            <person name="Yang C."/>
            <person name="Chen J."/>
            <person name="Shan C."/>
            <person name="Zhang L."/>
            <person name="Zhou Y."/>
            <person name="Wang L."/>
            <person name="Guo W."/>
            <person name="Bai Y."/>
            <person name="Ruan J."/>
            <person name="Shangguan X."/>
            <person name="Mao Y."/>
            <person name="Jiang J."/>
            <person name="Zhu Y."/>
            <person name="Lei J."/>
            <person name="Kang H."/>
            <person name="Chen S."/>
            <person name="He X."/>
            <person name="Wang R."/>
            <person name="Wang Y."/>
            <person name="Chen J."/>
            <person name="Wang L."/>
            <person name="Yu S."/>
            <person name="Wang B."/>
            <person name="Wei J."/>
            <person name="Song S."/>
            <person name="Lu X."/>
            <person name="Gao Z."/>
            <person name="Gu W."/>
            <person name="Deng X."/>
            <person name="Ma D."/>
            <person name="Wang S."/>
            <person name="Liang W."/>
            <person name="Fang L."/>
            <person name="Cai C."/>
            <person name="Zhu X."/>
            <person name="Zhou B."/>
            <person name="Zhang Y."/>
            <person name="Chen Z."/>
            <person name="Xu S."/>
            <person name="Zhu R."/>
            <person name="Wang S."/>
            <person name="Zhang T."/>
            <person name="Zhao G."/>
        </authorList>
    </citation>
    <scope>NUCLEOTIDE SEQUENCE [LARGE SCALE GENOMIC DNA]</scope>
    <source>
        <strain evidence="2">cv. Xinhai21</strain>
        <tissue evidence="1">Leaf</tissue>
    </source>
</reference>
<evidence type="ECO:0000313" key="2">
    <source>
        <dbReference type="Proteomes" id="UP000239757"/>
    </source>
</evidence>
<accession>A0A2P5W4B8</accession>
<proteinExistence type="predicted"/>
<name>A0A2P5W4B8_GOSBA</name>
<protein>
    <recommendedName>
        <fullName evidence="3">DC1 domain-containing protein</fullName>
    </recommendedName>
</protein>
<evidence type="ECO:0000313" key="1">
    <source>
        <dbReference type="EMBL" id="PPR85952.1"/>
    </source>
</evidence>
<dbReference type="AlphaFoldDB" id="A0A2P5W4B8"/>
<organism evidence="1 2">
    <name type="scientific">Gossypium barbadense</name>
    <name type="common">Sea Island cotton</name>
    <name type="synonym">Hibiscus barbadensis</name>
    <dbReference type="NCBI Taxonomy" id="3634"/>
    <lineage>
        <taxon>Eukaryota</taxon>
        <taxon>Viridiplantae</taxon>
        <taxon>Streptophyta</taxon>
        <taxon>Embryophyta</taxon>
        <taxon>Tracheophyta</taxon>
        <taxon>Spermatophyta</taxon>
        <taxon>Magnoliopsida</taxon>
        <taxon>eudicotyledons</taxon>
        <taxon>Gunneridae</taxon>
        <taxon>Pentapetalae</taxon>
        <taxon>rosids</taxon>
        <taxon>malvids</taxon>
        <taxon>Malvales</taxon>
        <taxon>Malvaceae</taxon>
        <taxon>Malvoideae</taxon>
        <taxon>Gossypium</taxon>
    </lineage>
</organism>
<dbReference type="PANTHER" id="PTHR46288:SF27">
    <property type="entry name" value="CYSTEINE_HISTIDINE-RICH C1 DOMAIN FAMILY PROTEIN"/>
    <property type="match status" value="1"/>
</dbReference>
<dbReference type="SUPFAM" id="SSF57889">
    <property type="entry name" value="Cysteine-rich domain"/>
    <property type="match status" value="1"/>
</dbReference>
<dbReference type="EMBL" id="KZ669194">
    <property type="protein sequence ID" value="PPR85952.1"/>
    <property type="molecule type" value="Genomic_DNA"/>
</dbReference>
<gene>
    <name evidence="1" type="ORF">GOBAR_AA34738</name>
</gene>
<sequence length="139" mass="15913">MEESLNYGHQHHLLLLLNEDQLLIVADCSRCGEKVSTPCFSCVEDCGFTFTSTFELSTVKLVAKLEHAALQHPLVSTENGDEELEDVGNCFWCLEPLANYTYFSLDYGFSLHKKCVELSFKLNLVWHRKHPLVLQFNTE</sequence>
<dbReference type="PANTHER" id="PTHR46288">
    <property type="entry name" value="PHORBOL-ESTER/DAG-TYPE DOMAIN-CONTAINING PROTEIN"/>
    <property type="match status" value="1"/>
</dbReference>
<dbReference type="OrthoDB" id="938199at2759"/>
<dbReference type="Proteomes" id="UP000239757">
    <property type="component" value="Unassembled WGS sequence"/>
</dbReference>
<dbReference type="InterPro" id="IPR046349">
    <property type="entry name" value="C1-like_sf"/>
</dbReference>